<dbReference type="CDD" id="cd03424">
    <property type="entry name" value="NUDIX_ADPRase_Nudt5_UGPPase_Nudt14"/>
    <property type="match status" value="1"/>
</dbReference>
<evidence type="ECO:0000259" key="3">
    <source>
        <dbReference type="PROSITE" id="PS51462"/>
    </source>
</evidence>
<feature type="domain" description="Nudix hydrolase" evidence="3">
    <location>
        <begin position="29"/>
        <end position="159"/>
    </location>
</feature>
<evidence type="ECO:0000256" key="2">
    <source>
        <dbReference type="ARBA" id="ARBA00022801"/>
    </source>
</evidence>
<dbReference type="EMBL" id="QPIJ01000001">
    <property type="protein sequence ID" value="RCV93635.1"/>
    <property type="molecule type" value="Genomic_DNA"/>
</dbReference>
<dbReference type="Gene3D" id="3.90.79.10">
    <property type="entry name" value="Nucleoside Triphosphate Pyrophosphohydrolase"/>
    <property type="match status" value="1"/>
</dbReference>
<keyword evidence="5" id="KW-1185">Reference proteome</keyword>
<dbReference type="InterPro" id="IPR015797">
    <property type="entry name" value="NUDIX_hydrolase-like_dom_sf"/>
</dbReference>
<evidence type="ECO:0000313" key="4">
    <source>
        <dbReference type="EMBL" id="RCV93635.1"/>
    </source>
</evidence>
<comment type="caution">
    <text evidence="4">The sequence shown here is derived from an EMBL/GenBank/DDBJ whole genome shotgun (WGS) entry which is preliminary data.</text>
</comment>
<comment type="cofactor">
    <cofactor evidence="1">
        <name>Mg(2+)</name>
        <dbReference type="ChEBI" id="CHEBI:18420"/>
    </cofactor>
</comment>
<dbReference type="GO" id="GO:0016787">
    <property type="term" value="F:hydrolase activity"/>
    <property type="evidence" value="ECO:0007669"/>
    <property type="project" value="UniProtKB-KW"/>
</dbReference>
<organism evidence="4 5">
    <name type="scientific">Vreelandella rituensis</name>
    <dbReference type="NCBI Taxonomy" id="2282306"/>
    <lineage>
        <taxon>Bacteria</taxon>
        <taxon>Pseudomonadati</taxon>
        <taxon>Pseudomonadota</taxon>
        <taxon>Gammaproteobacteria</taxon>
        <taxon>Oceanospirillales</taxon>
        <taxon>Halomonadaceae</taxon>
        <taxon>Vreelandella</taxon>
    </lineage>
</organism>
<dbReference type="InterPro" id="IPR020084">
    <property type="entry name" value="NUDIX_hydrolase_CS"/>
</dbReference>
<sequence>MEVVLMVVYENPWFRVMREDGFHFVDEPTSKQGAAVLPLVGNSLWLLQMHRPAQKMAMTLEVPRGYAHEGETSRRCAARELQEEMGLSIDPRSLQYLGKVRPNTAIMTACIDLYVARFHGDVVVGQRDREASGLASIPLERLPIWLGEGHVQDGFTLAALSYYFAAQRITAAASQVTTPVA</sequence>
<reference evidence="4 5" key="1">
    <citation type="submission" date="2018-07" db="EMBL/GenBank/DDBJ databases">
        <title>Halomonas rutogse sp. nov., isolated from Lake TangqianCo on Tibetan Plateau.</title>
        <authorList>
            <person name="Lu H."/>
            <person name="Xing P."/>
            <person name="Wu Q."/>
        </authorList>
    </citation>
    <scope>NUCLEOTIDE SEQUENCE [LARGE SCALE GENOMIC DNA]</scope>
    <source>
        <strain evidence="4 5">TQ8S</strain>
    </source>
</reference>
<keyword evidence="2 4" id="KW-0378">Hydrolase</keyword>
<evidence type="ECO:0000256" key="1">
    <source>
        <dbReference type="ARBA" id="ARBA00001946"/>
    </source>
</evidence>
<dbReference type="Pfam" id="PF00293">
    <property type="entry name" value="NUDIX"/>
    <property type="match status" value="1"/>
</dbReference>
<evidence type="ECO:0000313" key="5">
    <source>
        <dbReference type="Proteomes" id="UP000253204"/>
    </source>
</evidence>
<dbReference type="SUPFAM" id="SSF55811">
    <property type="entry name" value="Nudix"/>
    <property type="match status" value="1"/>
</dbReference>
<proteinExistence type="predicted"/>
<dbReference type="InterPro" id="IPR000086">
    <property type="entry name" value="NUDIX_hydrolase_dom"/>
</dbReference>
<name>A0A368U9K8_9GAMM</name>
<accession>A0A368U9K8</accession>
<protein>
    <submittedName>
        <fullName evidence="4">NUDIX hydrolase</fullName>
    </submittedName>
</protein>
<dbReference type="OrthoDB" id="9791228at2"/>
<dbReference type="PROSITE" id="PS00893">
    <property type="entry name" value="NUDIX_BOX"/>
    <property type="match status" value="1"/>
</dbReference>
<dbReference type="AlphaFoldDB" id="A0A368U9K8"/>
<dbReference type="Proteomes" id="UP000253204">
    <property type="component" value="Unassembled WGS sequence"/>
</dbReference>
<dbReference type="PROSITE" id="PS51462">
    <property type="entry name" value="NUDIX"/>
    <property type="match status" value="1"/>
</dbReference>
<gene>
    <name evidence="4" type="ORF">DU506_00325</name>
</gene>